<evidence type="ECO:0000256" key="5">
    <source>
        <dbReference type="SAM" id="MobiDB-lite"/>
    </source>
</evidence>
<organism evidence="8 9">
    <name type="scientific">Steroidobacter gossypii</name>
    <dbReference type="NCBI Taxonomy" id="2805490"/>
    <lineage>
        <taxon>Bacteria</taxon>
        <taxon>Pseudomonadati</taxon>
        <taxon>Pseudomonadota</taxon>
        <taxon>Gammaproteobacteria</taxon>
        <taxon>Steroidobacterales</taxon>
        <taxon>Steroidobacteraceae</taxon>
        <taxon>Steroidobacter</taxon>
    </lineage>
</organism>
<evidence type="ECO:0000256" key="4">
    <source>
        <dbReference type="ARBA" id="ARBA00023163"/>
    </source>
</evidence>
<evidence type="ECO:0000256" key="3">
    <source>
        <dbReference type="ARBA" id="ARBA00023082"/>
    </source>
</evidence>
<keyword evidence="3" id="KW-0731">Sigma factor</keyword>
<keyword evidence="2" id="KW-0805">Transcription regulation</keyword>
<dbReference type="PANTHER" id="PTHR43133">
    <property type="entry name" value="RNA POLYMERASE ECF-TYPE SIGMA FACTO"/>
    <property type="match status" value="1"/>
</dbReference>
<dbReference type="Gene3D" id="1.10.1740.10">
    <property type="match status" value="1"/>
</dbReference>
<evidence type="ECO:0000313" key="9">
    <source>
        <dbReference type="Proteomes" id="UP000661077"/>
    </source>
</evidence>
<dbReference type="InterPro" id="IPR036388">
    <property type="entry name" value="WH-like_DNA-bd_sf"/>
</dbReference>
<dbReference type="InterPro" id="IPR013324">
    <property type="entry name" value="RNA_pol_sigma_r3/r4-like"/>
</dbReference>
<feature type="compositionally biased region" description="Basic and acidic residues" evidence="5">
    <location>
        <begin position="17"/>
        <end position="26"/>
    </location>
</feature>
<dbReference type="SUPFAM" id="SSF88946">
    <property type="entry name" value="Sigma2 domain of RNA polymerase sigma factors"/>
    <property type="match status" value="1"/>
</dbReference>
<accession>A0ABS1WXN6</accession>
<evidence type="ECO:0000259" key="6">
    <source>
        <dbReference type="Pfam" id="PF04542"/>
    </source>
</evidence>
<evidence type="ECO:0000256" key="1">
    <source>
        <dbReference type="ARBA" id="ARBA00010641"/>
    </source>
</evidence>
<dbReference type="InterPro" id="IPR039425">
    <property type="entry name" value="RNA_pol_sigma-70-like"/>
</dbReference>
<dbReference type="EMBL" id="JAEVLS010000002">
    <property type="protein sequence ID" value="MBM0105745.1"/>
    <property type="molecule type" value="Genomic_DNA"/>
</dbReference>
<dbReference type="InterPro" id="IPR013249">
    <property type="entry name" value="RNA_pol_sigma70_r4_t2"/>
</dbReference>
<gene>
    <name evidence="8" type="ORF">JM946_13350</name>
</gene>
<keyword evidence="4" id="KW-0804">Transcription</keyword>
<proteinExistence type="inferred from homology"/>
<dbReference type="InterPro" id="IPR014284">
    <property type="entry name" value="RNA_pol_sigma-70_dom"/>
</dbReference>
<evidence type="ECO:0000313" key="8">
    <source>
        <dbReference type="EMBL" id="MBM0105745.1"/>
    </source>
</evidence>
<evidence type="ECO:0000259" key="7">
    <source>
        <dbReference type="Pfam" id="PF08281"/>
    </source>
</evidence>
<dbReference type="Gene3D" id="1.10.10.10">
    <property type="entry name" value="Winged helix-like DNA-binding domain superfamily/Winged helix DNA-binding domain"/>
    <property type="match status" value="1"/>
</dbReference>
<dbReference type="SUPFAM" id="SSF88659">
    <property type="entry name" value="Sigma3 and sigma4 domains of RNA polymerase sigma factors"/>
    <property type="match status" value="1"/>
</dbReference>
<sequence>MSERQHTNNIVRPLFGRKPDRAPDRHATDWRKRFIDDLYRSHRRDLCGLLRRMFGSGPPEPEDLVQGAFQKFSELDNIDHIENPRAFLAKIAVNIGLKSIHRVRHARKYTSEQLGDAEAELEELDPERIYQGRQQLRALDQAMAKLTVKQREIVVRTRLKGETYAYISQACGWSEADICRQLNRALEILADAVDPIERGDKSDQGVDR</sequence>
<dbReference type="InterPro" id="IPR013325">
    <property type="entry name" value="RNA_pol_sigma_r2"/>
</dbReference>
<evidence type="ECO:0000256" key="2">
    <source>
        <dbReference type="ARBA" id="ARBA00023015"/>
    </source>
</evidence>
<dbReference type="RefSeq" id="WP_203167771.1">
    <property type="nucleotide sequence ID" value="NZ_JAEVLS010000002.1"/>
</dbReference>
<feature type="region of interest" description="Disordered" evidence="5">
    <location>
        <begin position="1"/>
        <end position="26"/>
    </location>
</feature>
<dbReference type="Pfam" id="PF08281">
    <property type="entry name" value="Sigma70_r4_2"/>
    <property type="match status" value="1"/>
</dbReference>
<dbReference type="Proteomes" id="UP000661077">
    <property type="component" value="Unassembled WGS sequence"/>
</dbReference>
<protein>
    <submittedName>
        <fullName evidence="8">Sigma-70 family RNA polymerase sigma factor</fullName>
    </submittedName>
</protein>
<keyword evidence="9" id="KW-1185">Reference proteome</keyword>
<dbReference type="Pfam" id="PF04542">
    <property type="entry name" value="Sigma70_r2"/>
    <property type="match status" value="1"/>
</dbReference>
<dbReference type="NCBIfam" id="TIGR02937">
    <property type="entry name" value="sigma70-ECF"/>
    <property type="match status" value="1"/>
</dbReference>
<reference evidence="8 9" key="1">
    <citation type="journal article" date="2021" name="Int. J. Syst. Evol. Microbiol.">
        <title>Steroidobacter gossypii sp. nov., isolated from soil of cotton cropping field.</title>
        <authorList>
            <person name="Huang R."/>
            <person name="Yang S."/>
            <person name="Zhen C."/>
            <person name="Liu W."/>
        </authorList>
    </citation>
    <scope>NUCLEOTIDE SEQUENCE [LARGE SCALE GENOMIC DNA]</scope>
    <source>
        <strain evidence="8 9">S1-65</strain>
    </source>
</reference>
<comment type="caution">
    <text evidence="8">The sequence shown here is derived from an EMBL/GenBank/DDBJ whole genome shotgun (WGS) entry which is preliminary data.</text>
</comment>
<comment type="similarity">
    <text evidence="1">Belongs to the sigma-70 factor family. ECF subfamily.</text>
</comment>
<feature type="domain" description="RNA polymerase sigma factor 70 region 4 type 2" evidence="7">
    <location>
        <begin position="137"/>
        <end position="187"/>
    </location>
</feature>
<dbReference type="PANTHER" id="PTHR43133:SF63">
    <property type="entry name" value="RNA POLYMERASE SIGMA FACTOR FECI-RELATED"/>
    <property type="match status" value="1"/>
</dbReference>
<feature type="domain" description="RNA polymerase sigma-70 region 2" evidence="6">
    <location>
        <begin position="38"/>
        <end position="97"/>
    </location>
</feature>
<dbReference type="InterPro" id="IPR007627">
    <property type="entry name" value="RNA_pol_sigma70_r2"/>
</dbReference>
<name>A0ABS1WXN6_9GAMM</name>